<sequence>MPQPVPLTAHLARTVEIPVSTPCVHPSSRLPTHLASSLPLYRIHRLSLRRSRWSPSRHGRIWPSRPTFAHISRRLADSIRVETELLTYITWTGNPMDSAHAEDWSIRLHHRPLHAVQVPWARMSICAEFSMECRSKGVRNASGRGDDPAHLLRPASRWDAAYEMVSEPDVSGVRTSLPSSRHGRPTPQQQCVIMIHGGPFATGVTPTSQQQV</sequence>
<name>A0A165C4C5_EXIGL</name>
<keyword evidence="2" id="KW-1185">Reference proteome</keyword>
<dbReference type="EMBL" id="KV426368">
    <property type="protein sequence ID" value="KZV81791.1"/>
    <property type="molecule type" value="Genomic_DNA"/>
</dbReference>
<organism evidence="1 2">
    <name type="scientific">Exidia glandulosa HHB12029</name>
    <dbReference type="NCBI Taxonomy" id="1314781"/>
    <lineage>
        <taxon>Eukaryota</taxon>
        <taxon>Fungi</taxon>
        <taxon>Dikarya</taxon>
        <taxon>Basidiomycota</taxon>
        <taxon>Agaricomycotina</taxon>
        <taxon>Agaricomycetes</taxon>
        <taxon>Auriculariales</taxon>
        <taxon>Exidiaceae</taxon>
        <taxon>Exidia</taxon>
    </lineage>
</organism>
<reference evidence="1 2" key="1">
    <citation type="journal article" date="2016" name="Mol. Biol. Evol.">
        <title>Comparative Genomics of Early-Diverging Mushroom-Forming Fungi Provides Insights into the Origins of Lignocellulose Decay Capabilities.</title>
        <authorList>
            <person name="Nagy L.G."/>
            <person name="Riley R."/>
            <person name="Tritt A."/>
            <person name="Adam C."/>
            <person name="Daum C."/>
            <person name="Floudas D."/>
            <person name="Sun H."/>
            <person name="Yadav J.S."/>
            <person name="Pangilinan J."/>
            <person name="Larsson K.H."/>
            <person name="Matsuura K."/>
            <person name="Barry K."/>
            <person name="Labutti K."/>
            <person name="Kuo R."/>
            <person name="Ohm R.A."/>
            <person name="Bhattacharya S.S."/>
            <person name="Shirouzu T."/>
            <person name="Yoshinaga Y."/>
            <person name="Martin F.M."/>
            <person name="Grigoriev I.V."/>
            <person name="Hibbett D.S."/>
        </authorList>
    </citation>
    <scope>NUCLEOTIDE SEQUENCE [LARGE SCALE GENOMIC DNA]</scope>
    <source>
        <strain evidence="1 2">HHB12029</strain>
    </source>
</reference>
<evidence type="ECO:0000313" key="2">
    <source>
        <dbReference type="Proteomes" id="UP000077266"/>
    </source>
</evidence>
<dbReference type="AlphaFoldDB" id="A0A165C4C5"/>
<proteinExistence type="predicted"/>
<protein>
    <submittedName>
        <fullName evidence="1">Uncharacterized protein</fullName>
    </submittedName>
</protein>
<evidence type="ECO:0000313" key="1">
    <source>
        <dbReference type="EMBL" id="KZV81791.1"/>
    </source>
</evidence>
<dbReference type="InParanoid" id="A0A165C4C5"/>
<gene>
    <name evidence="1" type="ORF">EXIGLDRAFT_364505</name>
</gene>
<dbReference type="Proteomes" id="UP000077266">
    <property type="component" value="Unassembled WGS sequence"/>
</dbReference>
<accession>A0A165C4C5</accession>